<proteinExistence type="predicted"/>
<gene>
    <name evidence="1" type="ORF">ATY35_05480</name>
</gene>
<evidence type="ECO:0000313" key="2">
    <source>
        <dbReference type="Proteomes" id="UP000075609"/>
    </source>
</evidence>
<dbReference type="EMBL" id="LOBP01000173">
    <property type="protein sequence ID" value="KYN82708.1"/>
    <property type="molecule type" value="Genomic_DNA"/>
</dbReference>
<dbReference type="Proteomes" id="UP000075609">
    <property type="component" value="Unassembled WGS sequence"/>
</dbReference>
<name>A0ABR5VYN5_9VIBR</name>
<evidence type="ECO:0000313" key="1">
    <source>
        <dbReference type="EMBL" id="KYN82708.1"/>
    </source>
</evidence>
<comment type="caution">
    <text evidence="1">The sequence shown here is derived from an EMBL/GenBank/DDBJ whole genome shotgun (WGS) entry which is preliminary data.</text>
</comment>
<organism evidence="1 2">
    <name type="scientific">Vibrio cidicii</name>
    <dbReference type="NCBI Taxonomy" id="1763883"/>
    <lineage>
        <taxon>Bacteria</taxon>
        <taxon>Pseudomonadati</taxon>
        <taxon>Pseudomonadota</taxon>
        <taxon>Gammaproteobacteria</taxon>
        <taxon>Vibrionales</taxon>
        <taxon>Vibrionaceae</taxon>
        <taxon>Vibrio</taxon>
    </lineage>
</organism>
<sequence length="62" mass="7118">MADKQDSIEPMAYVETALAEFWEQIYPNLEHIPIARKSSIYRHAKRKAIASVRPSKMACKVV</sequence>
<keyword evidence="2" id="KW-1185">Reference proteome</keyword>
<reference evidence="1 2" key="1">
    <citation type="submission" date="2015-12" db="EMBL/GenBank/DDBJ databases">
        <authorList>
            <person name="Tarr C.L."/>
            <person name="Gladney L.M."/>
        </authorList>
    </citation>
    <scope>NUCLEOTIDE SEQUENCE [LARGE SCALE GENOMIC DNA]</scope>
    <source>
        <strain evidence="1 2">1048-83</strain>
    </source>
</reference>
<accession>A0ABR5VYN5</accession>
<protein>
    <submittedName>
        <fullName evidence="1">Uncharacterized protein</fullName>
    </submittedName>
</protein>